<protein>
    <recommendedName>
        <fullName evidence="11">Mitochondrial carrier protein</fullName>
    </recommendedName>
</protein>
<dbReference type="GO" id="GO:0016020">
    <property type="term" value="C:membrane"/>
    <property type="evidence" value="ECO:0007669"/>
    <property type="project" value="UniProtKB-SubCell"/>
</dbReference>
<keyword evidence="4" id="KW-0677">Repeat</keyword>
<keyword evidence="3 6" id="KW-0812">Transmembrane</keyword>
<comment type="similarity">
    <text evidence="2">Belongs to the mitochondrial carrier (TC 2.A.29) family.</text>
</comment>
<dbReference type="Pfam" id="PF00153">
    <property type="entry name" value="Mito_carr"/>
    <property type="match status" value="3"/>
</dbReference>
<feature type="region of interest" description="Disordered" evidence="7">
    <location>
        <begin position="302"/>
        <end position="324"/>
    </location>
</feature>
<evidence type="ECO:0000256" key="6">
    <source>
        <dbReference type="PROSITE-ProRule" id="PRU00282"/>
    </source>
</evidence>
<feature type="repeat" description="Solcar" evidence="6">
    <location>
        <begin position="1"/>
        <end position="90"/>
    </location>
</feature>
<organism evidence="8 10">
    <name type="scientific">Didymodactylos carnosus</name>
    <dbReference type="NCBI Taxonomy" id="1234261"/>
    <lineage>
        <taxon>Eukaryota</taxon>
        <taxon>Metazoa</taxon>
        <taxon>Spiralia</taxon>
        <taxon>Gnathifera</taxon>
        <taxon>Rotifera</taxon>
        <taxon>Eurotatoria</taxon>
        <taxon>Bdelloidea</taxon>
        <taxon>Philodinida</taxon>
        <taxon>Philodinidae</taxon>
        <taxon>Didymodactylos</taxon>
    </lineage>
</organism>
<accession>A0A8S2D0M7</accession>
<evidence type="ECO:0000313" key="8">
    <source>
        <dbReference type="EMBL" id="CAF0811297.1"/>
    </source>
</evidence>
<dbReference type="SUPFAM" id="SSF103506">
    <property type="entry name" value="Mitochondrial carrier"/>
    <property type="match status" value="1"/>
</dbReference>
<feature type="compositionally biased region" description="Basic and acidic residues" evidence="7">
    <location>
        <begin position="657"/>
        <end position="668"/>
    </location>
</feature>
<proteinExistence type="inferred from homology"/>
<feature type="repeat" description="Solcar" evidence="6">
    <location>
        <begin position="103"/>
        <end position="189"/>
    </location>
</feature>
<name>A0A8S2D0M7_9BILA</name>
<comment type="caution">
    <text evidence="8">The sequence shown here is derived from an EMBL/GenBank/DDBJ whole genome shotgun (WGS) entry which is preliminary data.</text>
</comment>
<feature type="region of interest" description="Disordered" evidence="7">
    <location>
        <begin position="1"/>
        <end position="23"/>
    </location>
</feature>
<dbReference type="InterPro" id="IPR023395">
    <property type="entry name" value="MCP_dom_sf"/>
</dbReference>
<comment type="subcellular location">
    <subcellularLocation>
        <location evidence="1">Membrane</location>
        <topology evidence="1">Multi-pass membrane protein</topology>
    </subcellularLocation>
</comment>
<dbReference type="PANTHER" id="PTHR24089">
    <property type="entry name" value="SOLUTE CARRIER FAMILY 25"/>
    <property type="match status" value="1"/>
</dbReference>
<evidence type="ECO:0000313" key="10">
    <source>
        <dbReference type="Proteomes" id="UP000677228"/>
    </source>
</evidence>
<evidence type="ECO:0000256" key="5">
    <source>
        <dbReference type="ARBA" id="ARBA00023136"/>
    </source>
</evidence>
<feature type="region of interest" description="Disordered" evidence="7">
    <location>
        <begin position="727"/>
        <end position="774"/>
    </location>
</feature>
<feature type="repeat" description="Solcar" evidence="6">
    <location>
        <begin position="201"/>
        <end position="296"/>
    </location>
</feature>
<dbReference type="Proteomes" id="UP000677228">
    <property type="component" value="Unassembled WGS sequence"/>
</dbReference>
<feature type="region of interest" description="Disordered" evidence="7">
    <location>
        <begin position="657"/>
        <end position="690"/>
    </location>
</feature>
<dbReference type="Proteomes" id="UP000682733">
    <property type="component" value="Unassembled WGS sequence"/>
</dbReference>
<gene>
    <name evidence="8" type="ORF">OVA965_LOCUS5161</name>
    <name evidence="9" type="ORF">TMI583_LOCUS5159</name>
</gene>
<evidence type="ECO:0000256" key="2">
    <source>
        <dbReference type="ARBA" id="ARBA00006375"/>
    </source>
</evidence>
<dbReference type="AlphaFoldDB" id="A0A8S2D0M7"/>
<feature type="compositionally biased region" description="Low complexity" evidence="7">
    <location>
        <begin position="760"/>
        <end position="774"/>
    </location>
</feature>
<reference evidence="8" key="1">
    <citation type="submission" date="2021-02" db="EMBL/GenBank/DDBJ databases">
        <authorList>
            <person name="Nowell W R."/>
        </authorList>
    </citation>
    <scope>NUCLEOTIDE SEQUENCE</scope>
</reference>
<dbReference type="EMBL" id="CAJOBA010001424">
    <property type="protein sequence ID" value="CAF3595144.1"/>
    <property type="molecule type" value="Genomic_DNA"/>
</dbReference>
<keyword evidence="5 6" id="KW-0472">Membrane</keyword>
<dbReference type="InterPro" id="IPR018108">
    <property type="entry name" value="MCP_transmembrane"/>
</dbReference>
<dbReference type="Gene3D" id="1.50.40.10">
    <property type="entry name" value="Mitochondrial carrier domain"/>
    <property type="match status" value="1"/>
</dbReference>
<feature type="compositionally biased region" description="Basic and acidic residues" evidence="7">
    <location>
        <begin position="1"/>
        <end position="11"/>
    </location>
</feature>
<dbReference type="PROSITE" id="PS50920">
    <property type="entry name" value="SOLCAR"/>
    <property type="match status" value="3"/>
</dbReference>
<dbReference type="EMBL" id="CAJNOK010001424">
    <property type="protein sequence ID" value="CAF0811297.1"/>
    <property type="molecule type" value="Genomic_DNA"/>
</dbReference>
<feature type="compositionally biased region" description="Polar residues" evidence="7">
    <location>
        <begin position="670"/>
        <end position="683"/>
    </location>
</feature>
<evidence type="ECO:0000256" key="3">
    <source>
        <dbReference type="ARBA" id="ARBA00022692"/>
    </source>
</evidence>
<evidence type="ECO:0000256" key="1">
    <source>
        <dbReference type="ARBA" id="ARBA00004141"/>
    </source>
</evidence>
<evidence type="ECO:0008006" key="11">
    <source>
        <dbReference type="Google" id="ProtNLM"/>
    </source>
</evidence>
<evidence type="ECO:0000256" key="4">
    <source>
        <dbReference type="ARBA" id="ARBA00022737"/>
    </source>
</evidence>
<evidence type="ECO:0000313" key="9">
    <source>
        <dbReference type="EMBL" id="CAF3595144.1"/>
    </source>
</evidence>
<sequence length="1239" mass="139670">MCRFTNERESTKLATDAHNQQNGCPEHRELQIEPLRPQNGSKYHGIFHAIKLIHREETFRAFWKGHVAAQILSVSYNVAQIYTFEKVTKKMTYLFPENSSSTKKVLIHFTCGAIAAGIAVCSCQPMDVLRTRFIGQGEPKIYKSYFHAIKTIWIREGIRGFYRGLIPAIALYAPISALTFGFYETLNHGWLLLDLNRSSEIGPLQSSINGGLSGLISKLTVYPFDVIKKRLEVQCFEEARSKFGQTRIYHGVWHCFRDIGVNEGIRGLYKGCIPSLVKAYLSTGIILTIYEQISTLLRVTYPPGPKKKKKEKTNNDAVPSSLNPKVKNERKNLTAHISKRYSEICSPKSTNHRRYKPNILTAAKLSRKESEKCVVISAGEEHPVVNRKNHKLKKIPLSNVSSRISMVKNDGCEKQQQFSIKNENINDIVRSTNTKELDYDNNNKIIARQYSCKRLSANAEALGKRMELAIGQEMMYSIKNSLSLERNFHYHSGKTDTSQNMSKQRDLDNNLRANNYVLMNRSKSFNVTGTTTKGEQHIIPRISHNTNLYGLTEVSKERSSLEPSPDYDVTDNNNIVRTVNCEQEAEPLPDYETNDNVSNVCKQQICMSVKEIDEFEQTHSSKRLTFEDSSTASQLLKSSTFFLDNDYDHDSLQTVSQRKDSDLLEKAPESSLTSVEQCQNSTPPIAPPFPETLIRATLDSNVRCRTTADTIMSSRLVFKEKKRSCVSEMAPNSPGDGLDHADKQPMITNENGDSRPRLYTSTSKHSSFSTTKTSSCTQLDGMMSNNNNNYFRISKEILERTTLRKVTPSISKPYSSYGSVSQLNLQNETVSTSLWPISQTSDDNVQEEENSCLKSSKYDYDYDQQSSKVYSEYKKRTSLVIPSPIVHPIHSRTNFVSMSLDHQNDRTNNSSEKCGPSVAVINQLNEHFSLRFKQSHSSSVSTTSACYDQSSYGRVNTPQPIYVEANERDSAVSSTSDISNDCNLILPPPPPPLPAGGFRAVPSQINRNSQQSNYSQRMSMTFPHDRVPSENGTFTSSMSTSSKLSDTRILQEITTNPLFIKAKEELERSSTQTVTNGTYFPSKTNSSSKTVLNDASLSLNHIETSTSKSIPSTTKMRQISQVESITLDINELNSALTFNLPTKRSKSDRIVDAEQLVNIPSDCRVINNSYERTTSSKHRSQTFKLASTVQKTKITNKNSFNEKFLSSQTCSNTLAETTCRSELERIFQKRALRHDSNLT</sequence>
<evidence type="ECO:0000256" key="7">
    <source>
        <dbReference type="SAM" id="MobiDB-lite"/>
    </source>
</evidence>